<keyword evidence="2" id="KW-1185">Reference proteome</keyword>
<protein>
    <submittedName>
        <fullName evidence="1">B69.2</fullName>
    </submittedName>
</protein>
<proteinExistence type="predicted"/>
<reference evidence="1 2" key="1">
    <citation type="journal article" date="2012" name="J. Virol.">
        <title>A Novel Bat Herpesvirus Encodes Homologues of Major Histocompatibility Complex Classes I and II, C-Type Lectin, and a Unique Family of Immune-Related Genes.</title>
        <authorList>
            <person name="Zhang H."/>
            <person name="Todd S."/>
            <person name="Tachedjian M."/>
            <person name="Barr J.A."/>
            <person name="Luo M."/>
            <person name="Yu M."/>
            <person name="Marsh G.A."/>
            <person name="Crameri G."/>
            <person name="Wang L.F."/>
        </authorList>
    </citation>
    <scope>NUCLEOTIDE SEQUENCE [LARGE SCALE GENOMIC DNA]</scope>
    <source>
        <strain evidence="1">B7D8</strain>
    </source>
</reference>
<dbReference type="GeneID" id="80534797"/>
<dbReference type="Proteomes" id="UP000103899">
    <property type="component" value="Segment"/>
</dbReference>
<sequence>MTRLLQFRGHRARFPTAGGTRYVTARVPEAGPCAHRRIVGAIRGSRRRTGTGACVLYCVESMMPFHRRLKRIVRSRRSELGRRFDVARGVHLFGVGVAFGGETATP</sequence>
<evidence type="ECO:0000313" key="2">
    <source>
        <dbReference type="Proteomes" id="UP000103899"/>
    </source>
</evidence>
<dbReference type="EMBL" id="JQ805139">
    <property type="protein sequence ID" value="AFK83906.1"/>
    <property type="molecule type" value="Genomic_DNA"/>
</dbReference>
<dbReference type="KEGG" id="vg:80534797"/>
<evidence type="ECO:0000313" key="1">
    <source>
        <dbReference type="EMBL" id="AFK83906.1"/>
    </source>
</evidence>
<dbReference type="RefSeq" id="YP_010797094.1">
    <property type="nucleotide sequence ID" value="NC_076129.1"/>
</dbReference>
<organism evidence="1 2">
    <name type="scientific">miniopterid betaherpesvirus 1</name>
    <dbReference type="NCBI Taxonomy" id="3070189"/>
    <lineage>
        <taxon>Viruses</taxon>
        <taxon>Duplodnaviria</taxon>
        <taxon>Heunggongvirae</taxon>
        <taxon>Peploviricota</taxon>
        <taxon>Herviviricetes</taxon>
        <taxon>Herpesvirales</taxon>
        <taxon>Orthoherpesviridae</taxon>
        <taxon>Betaherpesvirinae</taxon>
        <taxon>Quwivirus</taxon>
        <taxon>Quwivirus miniopteridbeta1</taxon>
    </lineage>
</organism>
<name>I3VQ62_9BETA</name>
<accession>I3VQ62</accession>